<feature type="compositionally biased region" description="Basic and acidic residues" evidence="8">
    <location>
        <begin position="502"/>
        <end position="511"/>
    </location>
</feature>
<dbReference type="SMART" id="SM00487">
    <property type="entry name" value="DEXDc"/>
    <property type="match status" value="1"/>
</dbReference>
<feature type="compositionally biased region" description="Basic residues" evidence="8">
    <location>
        <begin position="536"/>
        <end position="545"/>
    </location>
</feature>
<dbReference type="InterPro" id="IPR001650">
    <property type="entry name" value="Helicase_C-like"/>
</dbReference>
<feature type="compositionally biased region" description="Basic residues" evidence="8">
    <location>
        <begin position="564"/>
        <end position="577"/>
    </location>
</feature>
<feature type="domain" description="Helicase C-terminal" evidence="10">
    <location>
        <begin position="592"/>
        <end position="778"/>
    </location>
</feature>
<dbReference type="GO" id="GO:0003724">
    <property type="term" value="F:RNA helicase activity"/>
    <property type="evidence" value="ECO:0007669"/>
    <property type="project" value="UniProtKB-EC"/>
</dbReference>
<evidence type="ECO:0000256" key="5">
    <source>
        <dbReference type="ARBA" id="ARBA00022806"/>
    </source>
</evidence>
<dbReference type="GO" id="GO:0000462">
    <property type="term" value="P:maturation of SSU-rRNA from tricistronic rRNA transcript (SSU-rRNA, 5.8S rRNA, LSU-rRNA)"/>
    <property type="evidence" value="ECO:0007669"/>
    <property type="project" value="TreeGrafter"/>
</dbReference>
<dbReference type="GO" id="GO:0003723">
    <property type="term" value="F:RNA binding"/>
    <property type="evidence" value="ECO:0007669"/>
    <property type="project" value="TreeGrafter"/>
</dbReference>
<keyword evidence="4" id="KW-0378">Hydrolase</keyword>
<keyword evidence="6" id="KW-0067">ATP-binding</keyword>
<dbReference type="GO" id="GO:0016787">
    <property type="term" value="F:hydrolase activity"/>
    <property type="evidence" value="ECO:0007669"/>
    <property type="project" value="UniProtKB-KW"/>
</dbReference>
<feature type="compositionally biased region" description="Acidic residues" evidence="8">
    <location>
        <begin position="133"/>
        <end position="143"/>
    </location>
</feature>
<keyword evidence="5" id="KW-0347">Helicase</keyword>
<feature type="compositionally biased region" description="Basic and acidic residues" evidence="8">
    <location>
        <begin position="546"/>
        <end position="558"/>
    </location>
</feature>
<keyword evidence="3" id="KW-0547">Nucleotide-binding</keyword>
<feature type="domain" description="Helicase ATP-binding" evidence="9">
    <location>
        <begin position="220"/>
        <end position="400"/>
    </location>
</feature>
<evidence type="ECO:0000259" key="10">
    <source>
        <dbReference type="PROSITE" id="PS51194"/>
    </source>
</evidence>
<comment type="catalytic activity">
    <reaction evidence="7">
        <text>ATP + H2O = ADP + phosphate + H(+)</text>
        <dbReference type="Rhea" id="RHEA:13065"/>
        <dbReference type="ChEBI" id="CHEBI:15377"/>
        <dbReference type="ChEBI" id="CHEBI:15378"/>
        <dbReference type="ChEBI" id="CHEBI:30616"/>
        <dbReference type="ChEBI" id="CHEBI:43474"/>
        <dbReference type="ChEBI" id="CHEBI:456216"/>
        <dbReference type="EC" id="3.6.4.13"/>
    </reaction>
</comment>
<evidence type="ECO:0000313" key="11">
    <source>
        <dbReference type="EMBL" id="CAJ1410033.1"/>
    </source>
</evidence>
<dbReference type="GO" id="GO:0005730">
    <property type="term" value="C:nucleolus"/>
    <property type="evidence" value="ECO:0007669"/>
    <property type="project" value="TreeGrafter"/>
</dbReference>
<dbReference type="CDD" id="cd18791">
    <property type="entry name" value="SF2_C_RHA"/>
    <property type="match status" value="1"/>
</dbReference>
<dbReference type="PANTHER" id="PTHR18934">
    <property type="entry name" value="ATP-DEPENDENT RNA HELICASE"/>
    <property type="match status" value="1"/>
</dbReference>
<dbReference type="PROSITE" id="PS51194">
    <property type="entry name" value="HELICASE_CTER"/>
    <property type="match status" value="1"/>
</dbReference>
<name>A0AA36NMS1_9DINO</name>
<comment type="caution">
    <text evidence="11">The sequence shown here is derived from an EMBL/GenBank/DDBJ whole genome shotgun (WGS) entry which is preliminary data.</text>
</comment>
<feature type="region of interest" description="Disordered" evidence="8">
    <location>
        <begin position="83"/>
        <end position="191"/>
    </location>
</feature>
<feature type="compositionally biased region" description="Low complexity" evidence="8">
    <location>
        <begin position="144"/>
        <end position="156"/>
    </location>
</feature>
<dbReference type="InterPro" id="IPR014001">
    <property type="entry name" value="Helicase_ATP-bd"/>
</dbReference>
<evidence type="ECO:0000256" key="2">
    <source>
        <dbReference type="ARBA" id="ARBA00012552"/>
    </source>
</evidence>
<sequence>MLGHGDDDDAIPRLPNDTNAEVLPAKREKTAQADRVEEEKKISKRKKRKLEQIAQKKANKEVRTEVLEQLKAVKLTAEQAELLKASQSTRLSKREQRAMAQRRAQLGVPLTSGMKEALRPRPRQAKRPLQAPSEEEDEDEEQEQTAPAPAPIAEQPGDSAPSTPQASAPRKTKTLPPAAPPKPAAQLTAQPLLRVNVERAADIEEQRSKLPAVMMEQEFVEMVLGNDVMLVCGDTGCGKSTQVPQFLYECGFCNGQQHLIGVTQPRRVAAVSVSQRVGQELNDTRKVGYQVRYDSSHCTKDMRIKFMTDGILLREVQADFLCRKYTAIVIDEAHERGVNCDILIGLLSRAVQQRRKAYEEARRSGSSEQPPPLKLVIMSATLRLCDFTENQQLFPVPPPVLRIDARMFPVTVHFARRTEEDYIKAAHRSVLQIHKDLPPGSILVFVTGRQEVHRLCRMLQRTQAMTSRGKAMEEAEAEADEEAAVLELEASDDEANISEPEQPSHEAKTAENKAAAETADKVPGDADESAAEAVKRPKKKAKGRKKQAEFEPKAEAKANAETGRRKRKGSKSASSKKAKPEEQGEEPEAADEMPGLSFALGEEDVVVMEAEDVKDQELKNQRKVRMSRLDKTRTAGGVFKGIGFAEGPMRVLPLYAQLSSSQQLVPFRDPPETERVVVISTNVAETSVTLPNVRYVVDCGREKRRRYKASSGVSAFAVDRISKASADQRAGRAGRLGPGHSYRLYSSAAFENYFPKFAPLQMLHTPMDPVLLLLAFLGVPRLDVFPWPTPPPAESVAAAIRRLRAIGAIEDDGTNTEGSRAHAAVVRCTTLGYRLAALPVAPRYARMLLAAIGKEEPIIGHACALVAALSVGNLTSWESVQEIEDTSAGGLESELVRAQKEAQRRLDEATKKDAPKWSQLRDDAEGLLWLMGGYAWAAQGGQAEPFCQKNKINPRQMAEAHSLMQQLAELLKRRLSLSSLELPLLPRPPTLKQARASASRRACWTAWRWPVRT</sequence>
<organism evidence="11 12">
    <name type="scientific">Effrenium voratum</name>
    <dbReference type="NCBI Taxonomy" id="2562239"/>
    <lineage>
        <taxon>Eukaryota</taxon>
        <taxon>Sar</taxon>
        <taxon>Alveolata</taxon>
        <taxon>Dinophyceae</taxon>
        <taxon>Suessiales</taxon>
        <taxon>Symbiodiniaceae</taxon>
        <taxon>Effrenium</taxon>
    </lineage>
</organism>
<dbReference type="SUPFAM" id="SSF52540">
    <property type="entry name" value="P-loop containing nucleoside triphosphate hydrolases"/>
    <property type="match status" value="1"/>
</dbReference>
<keyword evidence="12" id="KW-1185">Reference proteome</keyword>
<evidence type="ECO:0000259" key="9">
    <source>
        <dbReference type="PROSITE" id="PS51192"/>
    </source>
</evidence>
<dbReference type="EMBL" id="CAUJNA010003802">
    <property type="protein sequence ID" value="CAJ1410033.1"/>
    <property type="molecule type" value="Genomic_DNA"/>
</dbReference>
<protein>
    <recommendedName>
        <fullName evidence="2">RNA helicase</fullName>
        <ecNumber evidence="2">3.6.4.13</ecNumber>
    </recommendedName>
</protein>
<evidence type="ECO:0000256" key="8">
    <source>
        <dbReference type="SAM" id="MobiDB-lite"/>
    </source>
</evidence>
<evidence type="ECO:0000256" key="6">
    <source>
        <dbReference type="ARBA" id="ARBA00022840"/>
    </source>
</evidence>
<dbReference type="FunFam" id="3.40.50.300:FF:000637">
    <property type="entry name" value="ATP-dependent RNA helicase DHX37/DHR1"/>
    <property type="match status" value="1"/>
</dbReference>
<dbReference type="AlphaFoldDB" id="A0AA36NMS1"/>
<dbReference type="Gene3D" id="3.40.50.300">
    <property type="entry name" value="P-loop containing nucleotide triphosphate hydrolases"/>
    <property type="match status" value="3"/>
</dbReference>
<dbReference type="PANTHER" id="PTHR18934:SF99">
    <property type="entry name" value="ATP-DEPENDENT RNA HELICASE DHX37-RELATED"/>
    <property type="match status" value="1"/>
</dbReference>
<dbReference type="PROSITE" id="PS51192">
    <property type="entry name" value="HELICASE_ATP_BIND_1"/>
    <property type="match status" value="1"/>
</dbReference>
<evidence type="ECO:0000313" key="12">
    <source>
        <dbReference type="Proteomes" id="UP001178507"/>
    </source>
</evidence>
<feature type="compositionally biased region" description="Basic and acidic residues" evidence="8">
    <location>
        <begin position="24"/>
        <end position="41"/>
    </location>
</feature>
<accession>A0AA36NMS1</accession>
<gene>
    <name evidence="11" type="ORF">EVOR1521_LOCUS30980</name>
</gene>
<comment type="similarity">
    <text evidence="1">Belongs to the DEAD box helicase family. DEAH subfamily.</text>
</comment>
<evidence type="ECO:0000256" key="4">
    <source>
        <dbReference type="ARBA" id="ARBA00022801"/>
    </source>
</evidence>
<feature type="region of interest" description="Disordered" evidence="8">
    <location>
        <begin position="493"/>
        <end position="595"/>
    </location>
</feature>
<proteinExistence type="inferred from homology"/>
<dbReference type="GO" id="GO:0005524">
    <property type="term" value="F:ATP binding"/>
    <property type="evidence" value="ECO:0007669"/>
    <property type="project" value="UniProtKB-KW"/>
</dbReference>
<dbReference type="Proteomes" id="UP001178507">
    <property type="component" value="Unassembled WGS sequence"/>
</dbReference>
<dbReference type="SMART" id="SM00847">
    <property type="entry name" value="HA2"/>
    <property type="match status" value="1"/>
</dbReference>
<dbReference type="Gene3D" id="1.20.120.1080">
    <property type="match status" value="1"/>
</dbReference>
<dbReference type="EC" id="3.6.4.13" evidence="2"/>
<evidence type="ECO:0000256" key="1">
    <source>
        <dbReference type="ARBA" id="ARBA00008792"/>
    </source>
</evidence>
<feature type="region of interest" description="Disordered" evidence="8">
    <location>
        <begin position="1"/>
        <end position="60"/>
    </location>
</feature>
<reference evidence="11" key="1">
    <citation type="submission" date="2023-08" db="EMBL/GenBank/DDBJ databases">
        <authorList>
            <person name="Chen Y."/>
            <person name="Shah S."/>
            <person name="Dougan E. K."/>
            <person name="Thang M."/>
            <person name="Chan C."/>
        </authorList>
    </citation>
    <scope>NUCLEOTIDE SEQUENCE</scope>
</reference>
<dbReference type="InterPro" id="IPR007502">
    <property type="entry name" value="Helicase-assoc_dom"/>
</dbReference>
<dbReference type="Pfam" id="PF00271">
    <property type="entry name" value="Helicase_C"/>
    <property type="match status" value="1"/>
</dbReference>
<dbReference type="SMART" id="SM00490">
    <property type="entry name" value="HELICc"/>
    <property type="match status" value="1"/>
</dbReference>
<evidence type="ECO:0000256" key="3">
    <source>
        <dbReference type="ARBA" id="ARBA00022741"/>
    </source>
</evidence>
<dbReference type="InterPro" id="IPR027417">
    <property type="entry name" value="P-loop_NTPase"/>
</dbReference>
<dbReference type="Pfam" id="PF21010">
    <property type="entry name" value="HA2_C"/>
    <property type="match status" value="1"/>
</dbReference>
<evidence type="ECO:0000256" key="7">
    <source>
        <dbReference type="ARBA" id="ARBA00047984"/>
    </source>
</evidence>